<dbReference type="EC" id="2.4.1.-" evidence="6"/>
<proteinExistence type="inferred from homology"/>
<dbReference type="PANTHER" id="PTHR48043">
    <property type="entry name" value="EG:EG0003.4 PROTEIN-RELATED"/>
    <property type="match status" value="1"/>
</dbReference>
<keyword evidence="4 6" id="KW-0808">Transferase</keyword>
<gene>
    <name evidence="8" type="ORF">Oxoc_ORF96</name>
</gene>
<dbReference type="EMBL" id="MF143631">
    <property type="protein sequence ID" value="AVA31195.1"/>
    <property type="molecule type" value="Genomic_DNA"/>
</dbReference>
<evidence type="ECO:0000313" key="8">
    <source>
        <dbReference type="EMBL" id="AVA31195.1"/>
    </source>
</evidence>
<evidence type="ECO:0000256" key="4">
    <source>
        <dbReference type="ARBA" id="ARBA00022679"/>
    </source>
</evidence>
<dbReference type="Proteomes" id="UP000297028">
    <property type="component" value="Segment"/>
</dbReference>
<evidence type="ECO:0000313" key="9">
    <source>
        <dbReference type="Proteomes" id="UP000297028"/>
    </source>
</evidence>
<dbReference type="PROSITE" id="PS51257">
    <property type="entry name" value="PROKAR_LIPOPROTEIN"/>
    <property type="match status" value="1"/>
</dbReference>
<dbReference type="GO" id="GO:0008194">
    <property type="term" value="F:UDP-glycosyltransferase activity"/>
    <property type="evidence" value="ECO:0007669"/>
    <property type="project" value="InterPro"/>
</dbReference>
<evidence type="ECO:0000256" key="2">
    <source>
        <dbReference type="ARBA" id="ARBA00013904"/>
    </source>
</evidence>
<evidence type="ECO:0000256" key="3">
    <source>
        <dbReference type="ARBA" id="ARBA00022676"/>
    </source>
</evidence>
<evidence type="ECO:0000256" key="1">
    <source>
        <dbReference type="ARBA" id="ARBA00009995"/>
    </source>
</evidence>
<comment type="similarity">
    <text evidence="1 6 7">Belongs to the UDP-glycosyltransferase family.</text>
</comment>
<keyword evidence="5" id="KW-0732">Signal</keyword>
<keyword evidence="9" id="KW-1185">Reference proteome</keyword>
<dbReference type="PROSITE" id="PS00375">
    <property type="entry name" value="UDPGT"/>
    <property type="match status" value="1"/>
</dbReference>
<organism evidence="8 9">
    <name type="scientific">Oxyplax ochracea nucleopolyhedrovirus</name>
    <dbReference type="NCBI Taxonomy" id="2083176"/>
    <lineage>
        <taxon>Viruses</taxon>
        <taxon>Viruses incertae sedis</taxon>
        <taxon>Naldaviricetes</taxon>
        <taxon>Lefavirales</taxon>
        <taxon>Baculoviridae</taxon>
        <taxon>Alphabaculovirus</taxon>
        <taxon>Alphabaculovirus oxochraceae</taxon>
    </lineage>
</organism>
<name>A0A2L0WU77_9ABAC</name>
<evidence type="ECO:0000256" key="6">
    <source>
        <dbReference type="PIRNR" id="PIRNR000476"/>
    </source>
</evidence>
<dbReference type="FunFam" id="3.40.50.2000:FF:000021">
    <property type="entry name" value="UDP-glucuronosyltransferase"/>
    <property type="match status" value="1"/>
</dbReference>
<dbReference type="CDD" id="cd03784">
    <property type="entry name" value="GT1_Gtf-like"/>
    <property type="match status" value="1"/>
</dbReference>
<dbReference type="InterPro" id="IPR016224">
    <property type="entry name" value="Ecdysteroid_UDP-Glc_Trfase"/>
</dbReference>
<dbReference type="Gene3D" id="3.40.50.2000">
    <property type="entry name" value="Glycogen Phosphorylase B"/>
    <property type="match status" value="1"/>
</dbReference>
<evidence type="ECO:0000256" key="7">
    <source>
        <dbReference type="RuleBase" id="RU003718"/>
    </source>
</evidence>
<dbReference type="InterPro" id="IPR035595">
    <property type="entry name" value="UDP_glycos_trans_CS"/>
</dbReference>
<dbReference type="InterPro" id="IPR050271">
    <property type="entry name" value="UDP-glycosyltransferase"/>
</dbReference>
<comment type="function">
    <text evidence="6">Catalyzes the transfer of glucose from UDP-glucose to ecdysteroids which are insect molting hormones.</text>
</comment>
<dbReference type="Pfam" id="PF00201">
    <property type="entry name" value="UDPGT"/>
    <property type="match status" value="1"/>
</dbReference>
<reference evidence="8 9" key="1">
    <citation type="journal article" date="2018" name="PLoS ONE">
        <title>Genome analysis of a novel Group I alphabaculovirus obtained from Oxyplax ochracea.</title>
        <authorList>
            <person name="Wang J."/>
            <person name="Hou D."/>
            <person name="Wang Q."/>
            <person name="Kuang W."/>
            <person name="Zhang L."/>
            <person name="Li J."/>
            <person name="Shen S."/>
            <person name="Deng F."/>
            <person name="Wang H."/>
            <person name="Hu Z."/>
            <person name="Wang M."/>
        </authorList>
    </citation>
    <scope>NUCLEOTIDE SEQUENCE [LARGE SCALE GENOMIC DNA]</scope>
    <source>
        <strain evidence="8">435</strain>
    </source>
</reference>
<evidence type="ECO:0000256" key="5">
    <source>
        <dbReference type="ARBA" id="ARBA00022729"/>
    </source>
</evidence>
<dbReference type="InterPro" id="IPR002213">
    <property type="entry name" value="UDP_glucos_trans"/>
</dbReference>
<protein>
    <recommendedName>
        <fullName evidence="2 6">Ecdysteroid UDP-glucosyltransferase</fullName>
        <ecNumber evidence="6">2.4.1.-</ecNumber>
    </recommendedName>
</protein>
<accession>A0A2L0WU77</accession>
<keyword evidence="3 6" id="KW-0328">Glycosyltransferase</keyword>
<sequence>MYSIRCLIALTTIYACQAVNILAVFPTPAYSHHIVYKTYIEGLTNQCYNVTVIKPKLIKYWTNSSNCGSLIEINADLSTQEYKELISKSANFKIRGVVADENSVTASNYIGLIEMFKNQFNHANIREFIAKQPKFDLLITEAFADYALIFSHLFNSIPVIQIAPGYGLPENFETVGALARHPIFYPNIWRSNFKRDNSEAGIKTETRLFKEFQTLTHVADKMLKTQFGPDTPTIEELRNRVQLLLLNLHPIFDNNRPVPPSVHYLGGGLHLLNKTIPRLEQSIENFLNTSKNGSVYVSFGSSVDTNALTRNFLNTLLKTFVNLPNFKFLWKVDTAVVKNITLPSNVMTQSWFNQRAVLNHPNTIAFVTQGGVQSSDESLQAHVPMVCLPMMGDQFYHCAKLQDLGTAQVLNTSFATSQELITALLKVTSNKSYKNNCKQLSKLINTDNADFPSLDTALKLTKKVLRYNKNDDNNVYSMKPTAANKRYFDYCFYRTTLSIFKNYTPLFL</sequence>
<dbReference type="PANTHER" id="PTHR48043:SF145">
    <property type="entry name" value="FI06409P-RELATED"/>
    <property type="match status" value="1"/>
</dbReference>
<dbReference type="PIRSF" id="PIRSF000476">
    <property type="entry name" value="Ecdystd_UDP_glucosyltfrase"/>
    <property type="match status" value="1"/>
</dbReference>
<dbReference type="SUPFAM" id="SSF53756">
    <property type="entry name" value="UDP-Glycosyltransferase/glycogen phosphorylase"/>
    <property type="match status" value="1"/>
</dbReference>